<protein>
    <recommendedName>
        <fullName evidence="3">Excreted virulence factor EspC, type VII ESX diderm</fullName>
    </recommendedName>
</protein>
<dbReference type="RefSeq" id="WP_083362786.1">
    <property type="nucleotide sequence ID" value="NZ_LT629742.1"/>
</dbReference>
<keyword evidence="2" id="KW-1185">Reference proteome</keyword>
<name>A0A1H1NM77_9MICO</name>
<reference evidence="2" key="1">
    <citation type="submission" date="2016-10" db="EMBL/GenBank/DDBJ databases">
        <authorList>
            <person name="Varghese N."/>
            <person name="Submissions S."/>
        </authorList>
    </citation>
    <scope>NUCLEOTIDE SEQUENCE [LARGE SCALE GENOMIC DNA]</scope>
    <source>
        <strain evidence="2">DSM 21772</strain>
    </source>
</reference>
<evidence type="ECO:0000313" key="1">
    <source>
        <dbReference type="EMBL" id="SDS00017.1"/>
    </source>
</evidence>
<dbReference type="InterPro" id="IPR045436">
    <property type="entry name" value="DUF6507"/>
</dbReference>
<gene>
    <name evidence="1" type="ORF">SAMN04489834_0674</name>
</gene>
<organism evidence="1 2">
    <name type="scientific">Microterricola viridarii</name>
    <dbReference type="NCBI Taxonomy" id="412690"/>
    <lineage>
        <taxon>Bacteria</taxon>
        <taxon>Bacillati</taxon>
        <taxon>Actinomycetota</taxon>
        <taxon>Actinomycetes</taxon>
        <taxon>Micrococcales</taxon>
        <taxon>Microbacteriaceae</taxon>
        <taxon>Microterricola</taxon>
    </lineage>
</organism>
<dbReference type="AlphaFoldDB" id="A0A1H1NM77"/>
<dbReference type="OrthoDB" id="9945009at2"/>
<dbReference type="EMBL" id="LT629742">
    <property type="protein sequence ID" value="SDS00017.1"/>
    <property type="molecule type" value="Genomic_DNA"/>
</dbReference>
<proteinExistence type="predicted"/>
<sequence length="118" mass="11878">MTSWQLTPAGIQKTLVDTSAEVETLAAAITTMATAISEPLQTGCGFDGIVSGAVVGFLDEQVASRVQPAMNRYGAALQATACATNAYLTGDEEMAISTLAATEKAADTGDFSAIGGGA</sequence>
<evidence type="ECO:0008006" key="3">
    <source>
        <dbReference type="Google" id="ProtNLM"/>
    </source>
</evidence>
<evidence type="ECO:0000313" key="2">
    <source>
        <dbReference type="Proteomes" id="UP000181956"/>
    </source>
</evidence>
<dbReference type="Pfam" id="PF20117">
    <property type="entry name" value="DUF6507"/>
    <property type="match status" value="1"/>
</dbReference>
<dbReference type="STRING" id="412690.SAMN04489834_0674"/>
<accession>A0A1H1NM77</accession>
<dbReference type="Proteomes" id="UP000181956">
    <property type="component" value="Chromosome I"/>
</dbReference>